<name>A0AAV7T0F7_PLEWA</name>
<accession>A0AAV7T0F7</accession>
<organism evidence="2 3">
    <name type="scientific">Pleurodeles waltl</name>
    <name type="common">Iberian ribbed newt</name>
    <dbReference type="NCBI Taxonomy" id="8319"/>
    <lineage>
        <taxon>Eukaryota</taxon>
        <taxon>Metazoa</taxon>
        <taxon>Chordata</taxon>
        <taxon>Craniata</taxon>
        <taxon>Vertebrata</taxon>
        <taxon>Euteleostomi</taxon>
        <taxon>Amphibia</taxon>
        <taxon>Batrachia</taxon>
        <taxon>Caudata</taxon>
        <taxon>Salamandroidea</taxon>
        <taxon>Salamandridae</taxon>
        <taxon>Pleurodelinae</taxon>
        <taxon>Pleurodeles</taxon>
    </lineage>
</organism>
<dbReference type="EMBL" id="JANPWB010000007">
    <property type="protein sequence ID" value="KAJ1169938.1"/>
    <property type="molecule type" value="Genomic_DNA"/>
</dbReference>
<feature type="compositionally biased region" description="Basic and acidic residues" evidence="1">
    <location>
        <begin position="55"/>
        <end position="77"/>
    </location>
</feature>
<dbReference type="AlphaFoldDB" id="A0AAV7T0F7"/>
<sequence>MSSSSPLIGRRTDKEAGTAGEDARPERMCANQKGRRCEDQLIGNLQQTQDTSGKMQKEHPRGEDDRGRTSEEGERISVQRHRNTIQPLQPR</sequence>
<dbReference type="Proteomes" id="UP001066276">
    <property type="component" value="Chromosome 4_1"/>
</dbReference>
<comment type="caution">
    <text evidence="2">The sequence shown here is derived from an EMBL/GenBank/DDBJ whole genome shotgun (WGS) entry which is preliminary data.</text>
</comment>
<feature type="compositionally biased region" description="Polar residues" evidence="1">
    <location>
        <begin position="43"/>
        <end position="54"/>
    </location>
</feature>
<evidence type="ECO:0000313" key="3">
    <source>
        <dbReference type="Proteomes" id="UP001066276"/>
    </source>
</evidence>
<proteinExistence type="predicted"/>
<reference evidence="2" key="1">
    <citation type="journal article" date="2022" name="bioRxiv">
        <title>Sequencing and chromosome-scale assembly of the giantPleurodeles waltlgenome.</title>
        <authorList>
            <person name="Brown T."/>
            <person name="Elewa A."/>
            <person name="Iarovenko S."/>
            <person name="Subramanian E."/>
            <person name="Araus A.J."/>
            <person name="Petzold A."/>
            <person name="Susuki M."/>
            <person name="Suzuki K.-i.T."/>
            <person name="Hayashi T."/>
            <person name="Toyoda A."/>
            <person name="Oliveira C."/>
            <person name="Osipova E."/>
            <person name="Leigh N.D."/>
            <person name="Simon A."/>
            <person name="Yun M.H."/>
        </authorList>
    </citation>
    <scope>NUCLEOTIDE SEQUENCE</scope>
    <source>
        <strain evidence="2">20211129_DDA</strain>
        <tissue evidence="2">Liver</tissue>
    </source>
</reference>
<protein>
    <submittedName>
        <fullName evidence="2">Uncharacterized protein</fullName>
    </submittedName>
</protein>
<evidence type="ECO:0000256" key="1">
    <source>
        <dbReference type="SAM" id="MobiDB-lite"/>
    </source>
</evidence>
<feature type="region of interest" description="Disordered" evidence="1">
    <location>
        <begin position="1"/>
        <end position="91"/>
    </location>
</feature>
<feature type="compositionally biased region" description="Basic and acidic residues" evidence="1">
    <location>
        <begin position="10"/>
        <end position="27"/>
    </location>
</feature>
<evidence type="ECO:0000313" key="2">
    <source>
        <dbReference type="EMBL" id="KAJ1169938.1"/>
    </source>
</evidence>
<gene>
    <name evidence="2" type="ORF">NDU88_001822</name>
</gene>
<keyword evidence="3" id="KW-1185">Reference proteome</keyword>